<keyword evidence="6" id="KW-0489">Methyltransferase</keyword>
<protein>
    <submittedName>
        <fullName evidence="6">Protein-S-isoprenylcysteine O-methyltransferase Ste14</fullName>
    </submittedName>
</protein>
<evidence type="ECO:0000256" key="4">
    <source>
        <dbReference type="ARBA" id="ARBA00023136"/>
    </source>
</evidence>
<evidence type="ECO:0000313" key="7">
    <source>
        <dbReference type="Proteomes" id="UP000199682"/>
    </source>
</evidence>
<dbReference type="AlphaFoldDB" id="A0A1G9WU59"/>
<dbReference type="PANTHER" id="PTHR12714">
    <property type="entry name" value="PROTEIN-S ISOPRENYLCYSTEINE O-METHYLTRANSFERASE"/>
    <property type="match status" value="1"/>
</dbReference>
<dbReference type="RefSeq" id="WP_090014166.1">
    <property type="nucleotide sequence ID" value="NZ_FNET01000028.1"/>
</dbReference>
<dbReference type="Proteomes" id="UP000199682">
    <property type="component" value="Unassembled WGS sequence"/>
</dbReference>
<proteinExistence type="predicted"/>
<accession>A0A1G9WU59</accession>
<feature type="transmembrane region" description="Helical" evidence="5">
    <location>
        <begin position="131"/>
        <end position="157"/>
    </location>
</feature>
<keyword evidence="6" id="KW-0808">Transferase</keyword>
<feature type="transmembrane region" description="Helical" evidence="5">
    <location>
        <begin position="44"/>
        <end position="68"/>
    </location>
</feature>
<comment type="subcellular location">
    <subcellularLocation>
        <location evidence="1">Endomembrane system</location>
        <topology evidence="1">Multi-pass membrane protein</topology>
    </subcellularLocation>
</comment>
<evidence type="ECO:0000256" key="5">
    <source>
        <dbReference type="SAM" id="Phobius"/>
    </source>
</evidence>
<dbReference type="GO" id="GO:0032259">
    <property type="term" value="P:methylation"/>
    <property type="evidence" value="ECO:0007669"/>
    <property type="project" value="UniProtKB-KW"/>
</dbReference>
<organism evidence="6 7">
    <name type="scientific">Lentzea albidocapillata subsp. violacea</name>
    <dbReference type="NCBI Taxonomy" id="128104"/>
    <lineage>
        <taxon>Bacteria</taxon>
        <taxon>Bacillati</taxon>
        <taxon>Actinomycetota</taxon>
        <taxon>Actinomycetes</taxon>
        <taxon>Pseudonocardiales</taxon>
        <taxon>Pseudonocardiaceae</taxon>
        <taxon>Lentzea</taxon>
    </lineage>
</organism>
<dbReference type="GO" id="GO:0012505">
    <property type="term" value="C:endomembrane system"/>
    <property type="evidence" value="ECO:0007669"/>
    <property type="project" value="UniProtKB-SubCell"/>
</dbReference>
<dbReference type="EMBL" id="FNET01000028">
    <property type="protein sequence ID" value="SDM87889.1"/>
    <property type="molecule type" value="Genomic_DNA"/>
</dbReference>
<dbReference type="Gene3D" id="1.20.120.1630">
    <property type="match status" value="1"/>
</dbReference>
<dbReference type="GO" id="GO:0008168">
    <property type="term" value="F:methyltransferase activity"/>
    <property type="evidence" value="ECO:0007669"/>
    <property type="project" value="UniProtKB-KW"/>
</dbReference>
<name>A0A1G9WU59_9PSEU</name>
<evidence type="ECO:0000256" key="1">
    <source>
        <dbReference type="ARBA" id="ARBA00004127"/>
    </source>
</evidence>
<dbReference type="InterPro" id="IPR007318">
    <property type="entry name" value="Phopholipid_MeTrfase"/>
</dbReference>
<sequence length="205" mass="21972">MAVTALVLFGTFVLLSTARVLIQRQRTGDTGTRQWTIQPGSTQWWAHWTFNLGVLITGVGAPIGGLSALRPLAVLDHPGVQVLGVVLAMLGVLATFAAQMAMGGSWRIAVDETEHTGLVTHGPFRLVRNPIFSAALVGFLGLTLMVPNPVALGGFLIMLAGVELQVRTVEEPYLRRTHAGAYTDYAARVGRFLPGIGRIHRTHGS</sequence>
<dbReference type="Pfam" id="PF04191">
    <property type="entry name" value="PEMT"/>
    <property type="match status" value="1"/>
</dbReference>
<keyword evidence="2 5" id="KW-0812">Transmembrane</keyword>
<keyword evidence="4 5" id="KW-0472">Membrane</keyword>
<evidence type="ECO:0000256" key="3">
    <source>
        <dbReference type="ARBA" id="ARBA00022989"/>
    </source>
</evidence>
<evidence type="ECO:0000313" key="6">
    <source>
        <dbReference type="EMBL" id="SDM87889.1"/>
    </source>
</evidence>
<keyword evidence="3 5" id="KW-1133">Transmembrane helix</keyword>
<gene>
    <name evidence="6" type="ORF">SAMN04488074_12878</name>
</gene>
<evidence type="ECO:0000256" key="2">
    <source>
        <dbReference type="ARBA" id="ARBA00022692"/>
    </source>
</evidence>
<feature type="transmembrane region" description="Helical" evidence="5">
    <location>
        <begin position="80"/>
        <end position="102"/>
    </location>
</feature>
<reference evidence="7" key="1">
    <citation type="submission" date="2016-10" db="EMBL/GenBank/DDBJ databases">
        <authorList>
            <person name="Varghese N."/>
            <person name="Submissions S."/>
        </authorList>
    </citation>
    <scope>NUCLEOTIDE SEQUENCE [LARGE SCALE GENOMIC DNA]</scope>
    <source>
        <strain evidence="7">DSM 44796</strain>
    </source>
</reference>
<dbReference type="PANTHER" id="PTHR12714:SF9">
    <property type="entry name" value="PROTEIN-S-ISOPRENYLCYSTEINE O-METHYLTRANSFERASE"/>
    <property type="match status" value="1"/>
</dbReference>